<reference evidence="3 4" key="1">
    <citation type="journal article" date="2020" name="Microbiol. Resour. Announc.">
        <title>Draft Genome Sequence of a Cladosporium Species Isolated from the Mesophotic Ascidian Didemnum maculosum.</title>
        <authorList>
            <person name="Gioti A."/>
            <person name="Siaperas R."/>
            <person name="Nikolaivits E."/>
            <person name="Le Goff G."/>
            <person name="Ouazzani J."/>
            <person name="Kotoulas G."/>
            <person name="Topakas E."/>
        </authorList>
    </citation>
    <scope>NUCLEOTIDE SEQUENCE [LARGE SCALE GENOMIC DNA]</scope>
    <source>
        <strain evidence="3 4">TM138-S3</strain>
    </source>
</reference>
<dbReference type="Pfam" id="PF01368">
    <property type="entry name" value="DHH"/>
    <property type="match status" value="1"/>
</dbReference>
<dbReference type="RefSeq" id="XP_069230550.1">
    <property type="nucleotide sequence ID" value="XM_069372390.1"/>
</dbReference>
<dbReference type="SUPFAM" id="SSF64182">
    <property type="entry name" value="DHH phosphoesterases"/>
    <property type="match status" value="1"/>
</dbReference>
<comment type="caution">
    <text evidence="3">The sequence shown here is derived from an EMBL/GenBank/DDBJ whole genome shotgun (WGS) entry which is preliminary data.</text>
</comment>
<dbReference type="Gene3D" id="3.90.1640.30">
    <property type="match status" value="1"/>
</dbReference>
<dbReference type="PANTHER" id="PTHR30255">
    <property type="entry name" value="SINGLE-STRANDED-DNA-SPECIFIC EXONUCLEASE RECJ"/>
    <property type="match status" value="1"/>
</dbReference>
<evidence type="ECO:0000259" key="2">
    <source>
        <dbReference type="Pfam" id="PF01368"/>
    </source>
</evidence>
<feature type="compositionally biased region" description="Basic residues" evidence="1">
    <location>
        <begin position="58"/>
        <end position="67"/>
    </location>
</feature>
<evidence type="ECO:0000313" key="3">
    <source>
        <dbReference type="EMBL" id="KAL1587445.1"/>
    </source>
</evidence>
<gene>
    <name evidence="3" type="ORF">WHR41_03784</name>
</gene>
<dbReference type="AlphaFoldDB" id="A0AB34KRH5"/>
<evidence type="ECO:0000313" key="4">
    <source>
        <dbReference type="Proteomes" id="UP000803884"/>
    </source>
</evidence>
<keyword evidence="4" id="KW-1185">Reference proteome</keyword>
<feature type="compositionally biased region" description="Basic and acidic residues" evidence="1">
    <location>
        <begin position="82"/>
        <end position="96"/>
    </location>
</feature>
<feature type="region of interest" description="Disordered" evidence="1">
    <location>
        <begin position="482"/>
        <end position="517"/>
    </location>
</feature>
<dbReference type="InterPro" id="IPR001667">
    <property type="entry name" value="DDH_dom"/>
</dbReference>
<organism evidence="3 4">
    <name type="scientific">Cladosporium halotolerans</name>
    <dbReference type="NCBI Taxonomy" id="1052096"/>
    <lineage>
        <taxon>Eukaryota</taxon>
        <taxon>Fungi</taxon>
        <taxon>Dikarya</taxon>
        <taxon>Ascomycota</taxon>
        <taxon>Pezizomycotina</taxon>
        <taxon>Dothideomycetes</taxon>
        <taxon>Dothideomycetidae</taxon>
        <taxon>Cladosporiales</taxon>
        <taxon>Cladosporiaceae</taxon>
        <taxon>Cladosporium</taxon>
    </lineage>
</organism>
<feature type="compositionally biased region" description="Basic and acidic residues" evidence="1">
    <location>
        <begin position="483"/>
        <end position="492"/>
    </location>
</feature>
<feature type="domain" description="DDH" evidence="2">
    <location>
        <begin position="124"/>
        <end position="243"/>
    </location>
</feature>
<dbReference type="Proteomes" id="UP000803884">
    <property type="component" value="Unassembled WGS sequence"/>
</dbReference>
<accession>A0AB34KRH5</accession>
<evidence type="ECO:0000256" key="1">
    <source>
        <dbReference type="SAM" id="MobiDB-lite"/>
    </source>
</evidence>
<dbReference type="PANTHER" id="PTHR30255:SF2">
    <property type="entry name" value="SINGLE-STRANDED-DNA-SPECIFIC EXONUCLEASE RECJ"/>
    <property type="match status" value="1"/>
</dbReference>
<name>A0AB34KRH5_9PEZI</name>
<dbReference type="InterPro" id="IPR051673">
    <property type="entry name" value="SSDNA_exonuclease_RecJ"/>
</dbReference>
<dbReference type="InterPro" id="IPR038763">
    <property type="entry name" value="DHH_sf"/>
</dbReference>
<feature type="region of interest" description="Disordered" evidence="1">
    <location>
        <begin position="58"/>
        <end position="97"/>
    </location>
</feature>
<sequence length="517" mass="56275">MVPASRVDRRKLEEITLSHCILMLRCLRTLVRLERPTSIVSKRTASRSVRLFATRGHPKVTNMKRKGASNDGESPSKKFKSHVPEYHETPSLKEEDGSIQWPAPRAQMEAARDIILECAGANKKTLIVPDKDADGLSSGAILRHTLILLGLREELIDVHLPKKGETVHSPSERALIDAHQPSYIFVLDQGSRHSPPLATNDHTCLVIDHHFATPTDFPESSSHVTACTSPPVATSSLLTYLLCLPLHPSVRPLTAWLAIVGTHGDLGTALKWLPPFPDMTEPFKAHKKKALNDAVSLVNAPRRTATYDVRSAWDALATAPGPASLLANPRLRAARAEVNAEVERCSHAAPKFSADGAVAVFRIRSAAQVHPVVATRWAGHLKSRALEIVLVANEGYLPGKVNFSCRVARCAKGRGGGEEVDIIRSLKGYARLLEEGGEGERTPLIERLGDDFARGHVQASGGIVTVEEFEELMRLMKVGVKPAKKEGEEKASPGKKKAGIDPGQKNTLAGYFAKAEK</sequence>
<dbReference type="EMBL" id="JAAQHG020000010">
    <property type="protein sequence ID" value="KAL1587445.1"/>
    <property type="molecule type" value="Genomic_DNA"/>
</dbReference>
<dbReference type="GeneID" id="96005228"/>
<proteinExistence type="predicted"/>
<protein>
    <recommendedName>
        <fullName evidence="2">DDH domain-containing protein</fullName>
    </recommendedName>
</protein>